<dbReference type="AlphaFoldDB" id="A0A8B7Y2B8"/>
<feature type="compositionally biased region" description="Basic and acidic residues" evidence="1">
    <location>
        <begin position="180"/>
        <end position="270"/>
    </location>
</feature>
<dbReference type="RefSeq" id="XP_022086445.1">
    <property type="nucleotide sequence ID" value="XM_022230753.1"/>
</dbReference>
<evidence type="ECO:0000313" key="2">
    <source>
        <dbReference type="Proteomes" id="UP000694845"/>
    </source>
</evidence>
<dbReference type="OrthoDB" id="10484080at2759"/>
<dbReference type="KEGG" id="aplc:110976998"/>
<reference evidence="3" key="1">
    <citation type="submission" date="2025-08" db="UniProtKB">
        <authorList>
            <consortium name="RefSeq"/>
        </authorList>
    </citation>
    <scope>IDENTIFICATION</scope>
</reference>
<keyword evidence="2" id="KW-1185">Reference proteome</keyword>
<gene>
    <name evidence="3" type="primary">LOC110976998</name>
</gene>
<evidence type="ECO:0000256" key="1">
    <source>
        <dbReference type="SAM" id="MobiDB-lite"/>
    </source>
</evidence>
<feature type="compositionally biased region" description="Basic and acidic residues" evidence="1">
    <location>
        <begin position="281"/>
        <end position="393"/>
    </location>
</feature>
<accession>A0A8B7Y2B8</accession>
<name>A0A8B7Y2B8_ACAPL</name>
<dbReference type="OMA" id="HSIGGKC"/>
<organism evidence="2 3">
    <name type="scientific">Acanthaster planci</name>
    <name type="common">Crown-of-thorns starfish</name>
    <dbReference type="NCBI Taxonomy" id="133434"/>
    <lineage>
        <taxon>Eukaryota</taxon>
        <taxon>Metazoa</taxon>
        <taxon>Echinodermata</taxon>
        <taxon>Eleutherozoa</taxon>
        <taxon>Asterozoa</taxon>
        <taxon>Asteroidea</taxon>
        <taxon>Valvatacea</taxon>
        <taxon>Valvatida</taxon>
        <taxon>Acanthasteridae</taxon>
        <taxon>Acanthaster</taxon>
    </lineage>
</organism>
<proteinExistence type="predicted"/>
<sequence length="399" mass="46050">MKSVFIVIIVAIIAYFLFRPTTFTVQNDIFVYKLPEDVYEFMSDLKRTIEKHSIGGKCTLMKQRTRKDGMREKLYLVEKAVALFWDYELPLNMEIRLTLTKPSEELRYNFNFARGYLLKVSSRITFERREGRVLPGTFLTENLTVTCPWLAQAVVSKSLEESHKDTLISLRNGLEGMPLPKDKTNKMREEMEDRQEERKMRTEKNKEEGTSDKKDKPRKKDEAKKPSDGQEKNISKKEKRATADKDKEKPQSEDAKQKTVEKGKMKDSQAEKQAPTGKQPTADKKAERGTSQDAKEKPKQAKKDEKVKTTETRKEERQAENVKREEDGAKEIKDAEEAKRERKIERNEQVTKKTSDSGKEGAMGEKSVESENRKAPKEEREKIVNSGKSEQKQKAKTGG</sequence>
<feature type="region of interest" description="Disordered" evidence="1">
    <location>
        <begin position="170"/>
        <end position="399"/>
    </location>
</feature>
<dbReference type="Proteomes" id="UP000694845">
    <property type="component" value="Unplaced"/>
</dbReference>
<dbReference type="GeneID" id="110976998"/>
<evidence type="ECO:0000313" key="3">
    <source>
        <dbReference type="RefSeq" id="XP_022086445.1"/>
    </source>
</evidence>
<protein>
    <submittedName>
        <fullName evidence="3">Transcriptional regulator ATRX homolog</fullName>
    </submittedName>
</protein>